<dbReference type="EMBL" id="AP014548">
    <property type="protein sequence ID" value="BAO56134.1"/>
    <property type="molecule type" value="Genomic_DNA"/>
</dbReference>
<protein>
    <submittedName>
        <fullName evidence="1">Uncharacterized protein</fullName>
    </submittedName>
</protein>
<gene>
    <name evidence="1" type="ORF">NMS_2125</name>
</gene>
<dbReference type="STRING" id="1454201.NMS_2125"/>
<organism evidence="1 2">
    <name type="scientific">Nonlabens marinus S1-08</name>
    <dbReference type="NCBI Taxonomy" id="1454201"/>
    <lineage>
        <taxon>Bacteria</taxon>
        <taxon>Pseudomonadati</taxon>
        <taxon>Bacteroidota</taxon>
        <taxon>Flavobacteriia</taxon>
        <taxon>Flavobacteriales</taxon>
        <taxon>Flavobacteriaceae</taxon>
        <taxon>Nonlabens</taxon>
    </lineage>
</organism>
<evidence type="ECO:0000313" key="1">
    <source>
        <dbReference type="EMBL" id="BAO56134.1"/>
    </source>
</evidence>
<dbReference type="KEGG" id="nmf:NMS_2125"/>
<sequence>MNYIVENEKLTLQHIPGNGAWTYQLIIPNTKKYQRKMGRFKSFRDNRWL</sequence>
<accession>W8VR84</accession>
<keyword evidence="2" id="KW-1185">Reference proteome</keyword>
<dbReference type="AlphaFoldDB" id="W8VR84"/>
<dbReference type="HOGENOM" id="CLU_3138345_0_0_10"/>
<name>W8VR84_9FLAO</name>
<evidence type="ECO:0000313" key="2">
    <source>
        <dbReference type="Proteomes" id="UP000031760"/>
    </source>
</evidence>
<dbReference type="Proteomes" id="UP000031760">
    <property type="component" value="Chromosome"/>
</dbReference>
<reference evidence="1 2" key="1">
    <citation type="journal article" date="2014" name="Proc. Natl. Acad. Sci. U.S.A.">
        <title>Functional characterization of flavobacteria rhodopsins reveals a unique class of light-driven chloride pump in bacteria.</title>
        <authorList>
            <person name="Yoshizawa S."/>
            <person name="Kumagai Y."/>
            <person name="Kim H."/>
            <person name="Ogura Y."/>
            <person name="Hayashi T."/>
            <person name="Iwasaki W."/>
            <person name="DeLong E.F."/>
            <person name="Kogure K."/>
        </authorList>
    </citation>
    <scope>NUCLEOTIDE SEQUENCE [LARGE SCALE GENOMIC DNA]</scope>
    <source>
        <strain evidence="1 2">S1-08</strain>
    </source>
</reference>
<proteinExistence type="predicted"/>